<evidence type="ECO:0000256" key="1">
    <source>
        <dbReference type="SAM" id="MobiDB-lite"/>
    </source>
</evidence>
<proteinExistence type="predicted"/>
<dbReference type="Proteomes" id="UP000202511">
    <property type="component" value="Segment"/>
</dbReference>
<evidence type="ECO:0000313" key="2">
    <source>
        <dbReference type="EMBL" id="AJF98010.1"/>
    </source>
</evidence>
<accession>A0A0B5J7V8</accession>
<feature type="compositionally biased region" description="Low complexity" evidence="1">
    <location>
        <begin position="30"/>
        <end position="41"/>
    </location>
</feature>
<dbReference type="RefSeq" id="YP_009120245.1">
    <property type="nucleotide sequence ID" value="NC_026440.1"/>
</dbReference>
<dbReference type="KEGG" id="vg:23462927"/>
<evidence type="ECO:0000313" key="3">
    <source>
        <dbReference type="Proteomes" id="UP000202511"/>
    </source>
</evidence>
<protein>
    <submittedName>
        <fullName evidence="2">Uncharacterized protein</fullName>
    </submittedName>
</protein>
<dbReference type="EMBL" id="KP136319">
    <property type="protein sequence ID" value="AJF98010.1"/>
    <property type="molecule type" value="Genomic_DNA"/>
</dbReference>
<feature type="region of interest" description="Disordered" evidence="1">
    <location>
        <begin position="1"/>
        <end position="44"/>
    </location>
</feature>
<organism evidence="2 3">
    <name type="scientific">Pandoravirus inopinatum</name>
    <dbReference type="NCBI Taxonomy" id="1605721"/>
    <lineage>
        <taxon>Viruses</taxon>
        <taxon>Pandoravirus</taxon>
    </lineage>
</organism>
<reference evidence="2 3" key="1">
    <citation type="journal article" date="2015" name="Parasitol. Res.">
        <title>Viruses in close associations with free-living amoebae.</title>
        <authorList>
            <person name="Scheid P."/>
        </authorList>
    </citation>
    <scope>NUCLEOTIDE SEQUENCE [LARGE SCALE GENOMIC DNA]</scope>
    <source>
        <strain evidence="2">KlaHel</strain>
    </source>
</reference>
<dbReference type="GeneID" id="23462927"/>
<sequence>MAKKTKERQPILSPRRVSINIEKERKDQQRTTTTPLQTPPRTNKRITCGNMSGFNLDIDCGYGCKIGFATASCVAWSLGTAQVTYPVTGPITLGFAVYETVTRPFRQKRSHDDTLWSSWRPFAMATVTLVPVLGGIAASKMID</sequence>
<name>A0A0B5J7V8_9VIRU</name>